<evidence type="ECO:0008006" key="7">
    <source>
        <dbReference type="Google" id="ProtNLM"/>
    </source>
</evidence>
<keyword evidence="1" id="KW-0547">Nucleotide-binding</keyword>
<feature type="region of interest" description="Disordered" evidence="4">
    <location>
        <begin position="98"/>
        <end position="118"/>
    </location>
</feature>
<gene>
    <name evidence="5" type="ORF">PCOR1329_LOCUS67558</name>
</gene>
<dbReference type="Gene3D" id="3.30.420.40">
    <property type="match status" value="1"/>
</dbReference>
<evidence type="ECO:0000313" key="6">
    <source>
        <dbReference type="Proteomes" id="UP001189429"/>
    </source>
</evidence>
<proteinExistence type="predicted"/>
<name>A0ABN9WLP1_9DINO</name>
<feature type="region of interest" description="Disordered" evidence="4">
    <location>
        <begin position="346"/>
        <end position="401"/>
    </location>
</feature>
<feature type="compositionally biased region" description="Low complexity" evidence="4">
    <location>
        <begin position="359"/>
        <end position="390"/>
    </location>
</feature>
<keyword evidence="3" id="KW-0173">Coenzyme A biosynthesis</keyword>
<evidence type="ECO:0000313" key="5">
    <source>
        <dbReference type="EMBL" id="CAK0886138.1"/>
    </source>
</evidence>
<comment type="caution">
    <text evidence="5">The sequence shown here is derived from an EMBL/GenBank/DDBJ whole genome shotgun (WGS) entry which is preliminary data.</text>
</comment>
<dbReference type="PANTHER" id="PTHR12280:SF20">
    <property type="entry name" value="4'-PHOSPHOPANTETHEINE PHOSPHATASE"/>
    <property type="match status" value="1"/>
</dbReference>
<evidence type="ECO:0000256" key="4">
    <source>
        <dbReference type="SAM" id="MobiDB-lite"/>
    </source>
</evidence>
<accession>A0ABN9WLP1</accession>
<dbReference type="Pfam" id="PF03630">
    <property type="entry name" value="Fumble"/>
    <property type="match status" value="1"/>
</dbReference>
<dbReference type="InterPro" id="IPR043129">
    <property type="entry name" value="ATPase_NBD"/>
</dbReference>
<dbReference type="EMBL" id="CAUYUJ010018760">
    <property type="protein sequence ID" value="CAK0886138.1"/>
    <property type="molecule type" value="Genomic_DNA"/>
</dbReference>
<organism evidence="5 6">
    <name type="scientific">Prorocentrum cordatum</name>
    <dbReference type="NCBI Taxonomy" id="2364126"/>
    <lineage>
        <taxon>Eukaryota</taxon>
        <taxon>Sar</taxon>
        <taxon>Alveolata</taxon>
        <taxon>Dinophyceae</taxon>
        <taxon>Prorocentrales</taxon>
        <taxon>Prorocentraceae</taxon>
        <taxon>Prorocentrum</taxon>
    </lineage>
</organism>
<dbReference type="Proteomes" id="UP001189429">
    <property type="component" value="Unassembled WGS sequence"/>
</dbReference>
<dbReference type="Gene3D" id="3.30.420.510">
    <property type="match status" value="1"/>
</dbReference>
<dbReference type="SUPFAM" id="SSF53067">
    <property type="entry name" value="Actin-like ATPase domain"/>
    <property type="match status" value="2"/>
</dbReference>
<dbReference type="InterPro" id="IPR004567">
    <property type="entry name" value="Type_II_PanK"/>
</dbReference>
<evidence type="ECO:0000256" key="2">
    <source>
        <dbReference type="ARBA" id="ARBA00022840"/>
    </source>
</evidence>
<dbReference type="PANTHER" id="PTHR12280">
    <property type="entry name" value="PANTOTHENATE KINASE"/>
    <property type="match status" value="1"/>
</dbReference>
<sequence length="401" mass="42644">VALQIEVLEVLRTLSSLPGHRGIDIGGTLSKTILGVPREALQNLEFKASFGKSGRLHRDLAFSLDLNGTPFEFVFFSGTTSKLEEAITFVSEMRAMRGQADTRSSDAAPTDQERHRRSRQIAQAAEAREDLRSSIIQCLIESDFGQTVVGKQPSRLGRVHVSGGGACKYPPLFLNAMGLSIEPVKELRAMVEGLLFLQETSAGSRRNDDPQGDLYTVDQDGRSVELPWPDPLFPLILVSFGTGVSILRVDSAEPNDFVRVGGTACGGGTFLGLARALTSAETFGEALDLAEGGDASHADKLVQDIYGAEGSKSLGLPGGLTACNFGKLCDLPKAAVGSSARAPQCACSEKDLPAPSPAPRCRWSRSSPSCWPPRSRGSSGARGERSSSAATWTPPTGWRGP</sequence>
<keyword evidence="6" id="KW-1185">Reference proteome</keyword>
<keyword evidence="2" id="KW-0067">ATP-binding</keyword>
<feature type="non-terminal residue" evidence="5">
    <location>
        <position position="1"/>
    </location>
</feature>
<evidence type="ECO:0000256" key="1">
    <source>
        <dbReference type="ARBA" id="ARBA00022741"/>
    </source>
</evidence>
<reference evidence="5" key="1">
    <citation type="submission" date="2023-10" db="EMBL/GenBank/DDBJ databases">
        <authorList>
            <person name="Chen Y."/>
            <person name="Shah S."/>
            <person name="Dougan E. K."/>
            <person name="Thang M."/>
            <person name="Chan C."/>
        </authorList>
    </citation>
    <scope>NUCLEOTIDE SEQUENCE [LARGE SCALE GENOMIC DNA]</scope>
</reference>
<protein>
    <recommendedName>
        <fullName evidence="7">Pantothenate kinase</fullName>
    </recommendedName>
</protein>
<evidence type="ECO:0000256" key="3">
    <source>
        <dbReference type="ARBA" id="ARBA00022993"/>
    </source>
</evidence>